<dbReference type="SUPFAM" id="SSF53822">
    <property type="entry name" value="Periplasmic binding protein-like I"/>
    <property type="match status" value="1"/>
</dbReference>
<dbReference type="CDD" id="cd06325">
    <property type="entry name" value="PBP1_ABC_unchar_transporter"/>
    <property type="match status" value="1"/>
</dbReference>
<accession>A0A0U5BM17</accession>
<dbReference type="PANTHER" id="PTHR35271">
    <property type="entry name" value="ABC TRANSPORTER, SUBSTRATE-BINDING LIPOPROTEIN-RELATED"/>
    <property type="match status" value="1"/>
</dbReference>
<dbReference type="EMBL" id="AP017312">
    <property type="protein sequence ID" value="BAU29230.1"/>
    <property type="molecule type" value="Genomic_DNA"/>
</dbReference>
<evidence type="ECO:0000313" key="2">
    <source>
        <dbReference type="Proteomes" id="UP000217696"/>
    </source>
</evidence>
<reference evidence="1 2" key="1">
    <citation type="submission" date="2015-12" db="EMBL/GenBank/DDBJ databases">
        <title>Genome sequence of Aneurinibacillus soli.</title>
        <authorList>
            <person name="Lee J.S."/>
            <person name="Lee K.C."/>
            <person name="Kim K.K."/>
            <person name="Lee B.W."/>
        </authorList>
    </citation>
    <scope>NUCLEOTIDE SEQUENCE [LARGE SCALE GENOMIC DNA]</scope>
    <source>
        <strain evidence="1 2">CB4</strain>
    </source>
</reference>
<organism evidence="1 2">
    <name type="scientific">Aneurinibacillus soli</name>
    <dbReference type="NCBI Taxonomy" id="1500254"/>
    <lineage>
        <taxon>Bacteria</taxon>
        <taxon>Bacillati</taxon>
        <taxon>Bacillota</taxon>
        <taxon>Bacilli</taxon>
        <taxon>Bacillales</taxon>
        <taxon>Paenibacillaceae</taxon>
        <taxon>Aneurinibacillus group</taxon>
        <taxon>Aneurinibacillus</taxon>
    </lineage>
</organism>
<dbReference type="Gene3D" id="3.40.50.2300">
    <property type="match status" value="2"/>
</dbReference>
<dbReference type="InterPro" id="IPR028082">
    <property type="entry name" value="Peripla_BP_I"/>
</dbReference>
<keyword evidence="2" id="KW-1185">Reference proteome</keyword>
<dbReference type="Pfam" id="PF04392">
    <property type="entry name" value="ABC_sub_bind"/>
    <property type="match status" value="1"/>
</dbReference>
<name>A0A0U5BM17_9BACL</name>
<dbReference type="InterPro" id="IPR007487">
    <property type="entry name" value="ABC_transpt-TYRBP-like"/>
</dbReference>
<dbReference type="PROSITE" id="PS51257">
    <property type="entry name" value="PROKAR_LIPOPROTEIN"/>
    <property type="match status" value="1"/>
</dbReference>
<dbReference type="Proteomes" id="UP000217696">
    <property type="component" value="Chromosome"/>
</dbReference>
<sequence length="353" mass="37078">MLMKGKVKRLLPLAAAGMLTFLSACGGGGTDDKKSSSSAGGAETKTYKIGITQFVEHPALDAAREGFLKALKENGLEDKKNVEIDYQNSQADPTNVNTIAQKFASDKKDLILAIATPNAQAIAQNVKNTPVLFTAVSDPVSAKLVKDLQKPGGNVTGVSDTPPDAIPNTMKAIKDLFPNAKKVGIVYNSGEANSVANVRVAKEALGKLQLTPVDATATNTNEIKPAVESLVGKVDAIYVPQDNTAVTALKTIIGTANKNKIPLFVGELESVRSGGFAGVGFEYSDIGYETGKMAVKILKEGAKPGEIAIGYPNKLTLTINKAAAKAQGIDITKLPKEALDKWKPDMIDGKAAK</sequence>
<dbReference type="KEGG" id="asoc:CB4_03417"/>
<gene>
    <name evidence="1" type="ORF">CB4_03417</name>
</gene>
<evidence type="ECO:0000313" key="1">
    <source>
        <dbReference type="EMBL" id="BAU29230.1"/>
    </source>
</evidence>
<proteinExistence type="predicted"/>
<protein>
    <submittedName>
        <fullName evidence="1">ABC transporter substrate binding protein</fullName>
    </submittedName>
</protein>
<dbReference type="PANTHER" id="PTHR35271:SF1">
    <property type="entry name" value="ABC TRANSPORTER, SUBSTRATE-BINDING LIPOPROTEIN"/>
    <property type="match status" value="1"/>
</dbReference>
<dbReference type="AlphaFoldDB" id="A0A0U5BM17"/>